<reference evidence="3" key="1">
    <citation type="submission" date="2025-08" db="UniProtKB">
        <authorList>
            <consortium name="RefSeq"/>
        </authorList>
    </citation>
    <scope>IDENTIFICATION</scope>
</reference>
<evidence type="ECO:0000256" key="1">
    <source>
        <dbReference type="SAM" id="MobiDB-lite"/>
    </source>
</evidence>
<accession>A0ABM0JVD7</accession>
<sequence>MGSKQTSRDSTAKPGKKGKKAVTEELEPVPEPEPEPEPVITDPYAELRYVPQPPRPQCTYAPKMQDVFVLKRKCLPSISKDKDNTMIKQEASENETKSDAAPREKNKSSKRRISRPRHRDIVSCETMRPIEEIVWTSLSDQAMAPPLLSPWVFPGELPVTPPPLEILHKDNQQAPCFLDKLHSSLFKEQGGLELHDKAQEERLRIENYVISKTGRSRGKLLLRRSQLLPKSETDGLEKSQTTMERMETPDVFPVEAFFKVPIEKSNGLTYTLTKRERGYNVITDWLGCPEVTDEVLKELGTITRSLDPSSAQAKSQKGENGTEDGRNDEKKKNRFVPDIATLGVEGKQYNMAQSEIRALEGRTEAKGDGSGDIIPSEIHVHDGKIAGEVFASEGCKPNVMKAAAPRLSQVSLIFGNHKLFYSTDPERAKKKWVIEIGCSAEVGENAISSVFMQNTGTTVIHFNWVKISHDDPFELHRYDMEHFVFDYWGGTILSGEIFRVPFMYRSIGTGYFSEDWRLLTKPLLENGADIILRMWGVTRQYDPCFLARDRIDEDLQSRMTWNIVDNRLHKIMDYLPLKDSMLKDTRFPLNHRGPDLFHFNNPHLYYNTASVFRLGKLHEMLQLRKSKRQRLRGPPAEEDMTKLDSGEDSDTFISNSSATLPRPEVLKEPGEGEGEDMEASIQEVIEEYNSDLSLTHVTGTQSEIIEHATQVIRRRIDPDIPALKHVPESVSSTNSEAEGDGDEDPQASEKPTRKIPKAPINLVNPDFDVNNMREDILQDDESCEIQEALFSVMATEVDKLYFRNFDAKEDWKRTVCFTLLVQAVDNFSDFAVSLQRACCTAEAISKRQQEEAEAEEARLAAMAAESNESFISETVTEDVATKPKAQTKAEAAPKPATGKEAPATSRQSDVPEGDAEIDPDGEMGEAETPAPTDCLSIQPRHALDPVRFQDQYYGRLQSCMYHLLDDAFGKMDVLFATEKKEPISLRYSETGFTKIRDIPMPVDTDKILRAPLPPPWVKVAQMMDSTVAAIRQHREEVEEADHQADGTV</sequence>
<feature type="compositionally biased region" description="Acidic residues" evidence="1">
    <location>
        <begin position="24"/>
        <end position="36"/>
    </location>
</feature>
<feature type="region of interest" description="Disordered" evidence="1">
    <location>
        <begin position="306"/>
        <end position="334"/>
    </location>
</feature>
<dbReference type="RefSeq" id="XP_005102417.1">
    <property type="nucleotide sequence ID" value="XM_005102360.3"/>
</dbReference>
<dbReference type="PANTHER" id="PTHR48421">
    <property type="entry name" value="MYCBP-ASSOCIATED PROTEIN"/>
    <property type="match status" value="1"/>
</dbReference>
<protein>
    <submittedName>
        <fullName evidence="3">Uncharacterized protein LOC101858791</fullName>
    </submittedName>
</protein>
<feature type="compositionally biased region" description="Basic and acidic residues" evidence="1">
    <location>
        <begin position="1"/>
        <end position="11"/>
    </location>
</feature>
<dbReference type="InterPro" id="IPR032707">
    <property type="entry name" value="MYCBPAP"/>
</dbReference>
<feature type="region of interest" description="Disordered" evidence="1">
    <location>
        <begin position="870"/>
        <end position="938"/>
    </location>
</feature>
<feature type="region of interest" description="Disordered" evidence="1">
    <location>
        <begin position="1"/>
        <end position="40"/>
    </location>
</feature>
<feature type="region of interest" description="Disordered" evidence="1">
    <location>
        <begin position="80"/>
        <end position="118"/>
    </location>
</feature>
<feature type="region of interest" description="Disordered" evidence="1">
    <location>
        <begin position="720"/>
        <end position="759"/>
    </location>
</feature>
<name>A0ABM0JVD7_APLCA</name>
<organism evidence="2 3">
    <name type="scientific">Aplysia californica</name>
    <name type="common">California sea hare</name>
    <dbReference type="NCBI Taxonomy" id="6500"/>
    <lineage>
        <taxon>Eukaryota</taxon>
        <taxon>Metazoa</taxon>
        <taxon>Spiralia</taxon>
        <taxon>Lophotrochozoa</taxon>
        <taxon>Mollusca</taxon>
        <taxon>Gastropoda</taxon>
        <taxon>Heterobranchia</taxon>
        <taxon>Euthyneura</taxon>
        <taxon>Tectipleura</taxon>
        <taxon>Aplysiida</taxon>
        <taxon>Aplysioidea</taxon>
        <taxon>Aplysiidae</taxon>
        <taxon>Aplysia</taxon>
    </lineage>
</organism>
<evidence type="ECO:0000313" key="3">
    <source>
        <dbReference type="RefSeq" id="XP_005102417.1"/>
    </source>
</evidence>
<dbReference type="GeneID" id="101858791"/>
<evidence type="ECO:0000313" key="2">
    <source>
        <dbReference type="Proteomes" id="UP000694888"/>
    </source>
</evidence>
<feature type="compositionally biased region" description="Acidic residues" evidence="1">
    <location>
        <begin position="737"/>
        <end position="746"/>
    </location>
</feature>
<dbReference type="Proteomes" id="UP000694888">
    <property type="component" value="Unplaced"/>
</dbReference>
<feature type="region of interest" description="Disordered" evidence="1">
    <location>
        <begin position="626"/>
        <end position="677"/>
    </location>
</feature>
<keyword evidence="2" id="KW-1185">Reference proteome</keyword>
<feature type="compositionally biased region" description="Basic and acidic residues" evidence="1">
    <location>
        <begin position="80"/>
        <end position="107"/>
    </location>
</feature>
<dbReference type="PANTHER" id="PTHR48421:SF1">
    <property type="entry name" value="MYCBP-ASSOCIATED PROTEIN"/>
    <property type="match status" value="1"/>
</dbReference>
<feature type="compositionally biased region" description="Acidic residues" evidence="1">
    <location>
        <begin position="911"/>
        <end position="925"/>
    </location>
</feature>
<feature type="compositionally biased region" description="Polar residues" evidence="1">
    <location>
        <begin position="306"/>
        <end position="319"/>
    </location>
</feature>
<gene>
    <name evidence="3" type="primary">LOC101858791</name>
</gene>
<dbReference type="Pfam" id="PF14646">
    <property type="entry name" value="MYCBPAP"/>
    <property type="match status" value="1"/>
</dbReference>
<proteinExistence type="predicted"/>
<feature type="compositionally biased region" description="Basic residues" evidence="1">
    <location>
        <begin position="108"/>
        <end position="118"/>
    </location>
</feature>